<evidence type="ECO:0000256" key="5">
    <source>
        <dbReference type="ARBA" id="ARBA00029454"/>
    </source>
</evidence>
<dbReference type="GO" id="GO:0043041">
    <property type="term" value="P:amino acid activation for nonribosomal peptide biosynthetic process"/>
    <property type="evidence" value="ECO:0007669"/>
    <property type="project" value="TreeGrafter"/>
</dbReference>
<evidence type="ECO:0000256" key="4">
    <source>
        <dbReference type="ARBA" id="ARBA00022598"/>
    </source>
</evidence>
<dbReference type="Gene3D" id="3.30.559.10">
    <property type="entry name" value="Chloramphenicol acetyltransferase-like domain"/>
    <property type="match status" value="1"/>
</dbReference>
<dbReference type="Gene3D" id="3.30.559.30">
    <property type="entry name" value="Nonribosomal peptide synthetase, condensation domain"/>
    <property type="match status" value="2"/>
</dbReference>
<name>A0A9P8M4T1_9HYPO</name>
<keyword evidence="4" id="KW-0436">Ligase</keyword>
<dbReference type="Gene3D" id="3.40.50.980">
    <property type="match status" value="2"/>
</dbReference>
<dbReference type="Gene3D" id="2.30.38.10">
    <property type="entry name" value="Luciferase, Domain 3"/>
    <property type="match status" value="1"/>
</dbReference>
<dbReference type="Pfam" id="PF00550">
    <property type="entry name" value="PP-binding"/>
    <property type="match status" value="1"/>
</dbReference>
<keyword evidence="8" id="KW-1185">Reference proteome</keyword>
<dbReference type="GO" id="GO:0016874">
    <property type="term" value="F:ligase activity"/>
    <property type="evidence" value="ECO:0007669"/>
    <property type="project" value="UniProtKB-KW"/>
</dbReference>
<dbReference type="SUPFAM" id="SSF52777">
    <property type="entry name" value="CoA-dependent acyltransferases"/>
    <property type="match status" value="3"/>
</dbReference>
<dbReference type="FunFam" id="3.40.50.12780:FF:000014">
    <property type="entry name" value="Nonribosomal peptide synthetase 1"/>
    <property type="match status" value="1"/>
</dbReference>
<evidence type="ECO:0000256" key="2">
    <source>
        <dbReference type="ARBA" id="ARBA00022450"/>
    </source>
</evidence>
<dbReference type="InterPro" id="IPR036736">
    <property type="entry name" value="ACP-like_sf"/>
</dbReference>
<comment type="caution">
    <text evidence="7">The sequence shown here is derived from an EMBL/GenBank/DDBJ whole genome shotgun (WGS) entry which is preliminary data.</text>
</comment>
<dbReference type="PROSITE" id="PS00012">
    <property type="entry name" value="PHOSPHOPANTETHEINE"/>
    <property type="match status" value="1"/>
</dbReference>
<feature type="domain" description="Carrier" evidence="6">
    <location>
        <begin position="784"/>
        <end position="860"/>
    </location>
</feature>
<dbReference type="CDD" id="cd19545">
    <property type="entry name" value="FUM14_C_NRPS-like"/>
    <property type="match status" value="1"/>
</dbReference>
<evidence type="ECO:0000259" key="6">
    <source>
        <dbReference type="PROSITE" id="PS50075"/>
    </source>
</evidence>
<keyword evidence="2" id="KW-0596">Phosphopantetheine</keyword>
<proteinExistence type="inferred from homology"/>
<comment type="pathway">
    <text evidence="1">Secondary metabolite biosynthesis.</text>
</comment>
<dbReference type="InterPro" id="IPR006162">
    <property type="entry name" value="Ppantetheine_attach_site"/>
</dbReference>
<gene>
    <name evidence="7" type="ORF">MHUMG1_08655</name>
</gene>
<reference evidence="7 8" key="1">
    <citation type="submission" date="2020-07" db="EMBL/GenBank/DDBJ databases">
        <title>Metarhizium humberi genome.</title>
        <authorList>
            <person name="Lysoe E."/>
        </authorList>
    </citation>
    <scope>NUCLEOTIDE SEQUENCE [LARGE SCALE GENOMIC DNA]</scope>
    <source>
        <strain evidence="7 8">ESALQ1638</strain>
    </source>
</reference>
<evidence type="ECO:0000313" key="7">
    <source>
        <dbReference type="EMBL" id="KAH0593517.1"/>
    </source>
</evidence>
<dbReference type="InterPro" id="IPR009081">
    <property type="entry name" value="PP-bd_ACP"/>
</dbReference>
<organism evidence="7 8">
    <name type="scientific">Metarhizium humberi</name>
    <dbReference type="NCBI Taxonomy" id="2596975"/>
    <lineage>
        <taxon>Eukaryota</taxon>
        <taxon>Fungi</taxon>
        <taxon>Dikarya</taxon>
        <taxon>Ascomycota</taxon>
        <taxon>Pezizomycotina</taxon>
        <taxon>Sordariomycetes</taxon>
        <taxon>Hypocreomycetidae</taxon>
        <taxon>Hypocreales</taxon>
        <taxon>Clavicipitaceae</taxon>
        <taxon>Metarhizium</taxon>
    </lineage>
</organism>
<dbReference type="InterPro" id="IPR023213">
    <property type="entry name" value="CAT-like_dom_sf"/>
</dbReference>
<evidence type="ECO:0000256" key="3">
    <source>
        <dbReference type="ARBA" id="ARBA00022553"/>
    </source>
</evidence>
<dbReference type="SUPFAM" id="SSF47336">
    <property type="entry name" value="ACP-like"/>
    <property type="match status" value="1"/>
</dbReference>
<dbReference type="GO" id="GO:0005737">
    <property type="term" value="C:cytoplasm"/>
    <property type="evidence" value="ECO:0007669"/>
    <property type="project" value="TreeGrafter"/>
</dbReference>
<dbReference type="InterPro" id="IPR000873">
    <property type="entry name" value="AMP-dep_synth/lig_dom"/>
</dbReference>
<dbReference type="NCBIfam" id="TIGR01733">
    <property type="entry name" value="AA-adenyl-dom"/>
    <property type="match status" value="1"/>
</dbReference>
<dbReference type="InterPro" id="IPR010071">
    <property type="entry name" value="AA_adenyl_dom"/>
</dbReference>
<dbReference type="FunFam" id="1.10.1200.10:FF:000005">
    <property type="entry name" value="Nonribosomal peptide synthetase 1"/>
    <property type="match status" value="1"/>
</dbReference>
<accession>A0A9P8M4T1</accession>
<dbReference type="Pfam" id="PF00668">
    <property type="entry name" value="Condensation"/>
    <property type="match status" value="1"/>
</dbReference>
<dbReference type="GO" id="GO:0044550">
    <property type="term" value="P:secondary metabolite biosynthetic process"/>
    <property type="evidence" value="ECO:0007669"/>
    <property type="project" value="TreeGrafter"/>
</dbReference>
<dbReference type="PROSITE" id="PS50075">
    <property type="entry name" value="CARRIER"/>
    <property type="match status" value="1"/>
</dbReference>
<keyword evidence="3" id="KW-0597">Phosphoprotein</keyword>
<protein>
    <submittedName>
        <fullName evidence="7">Nonribosomal Peptide Synthetase</fullName>
    </submittedName>
</protein>
<dbReference type="GO" id="GO:0031177">
    <property type="term" value="F:phosphopantetheine binding"/>
    <property type="evidence" value="ECO:0007669"/>
    <property type="project" value="TreeGrafter"/>
</dbReference>
<dbReference type="PANTHER" id="PTHR45527">
    <property type="entry name" value="NONRIBOSOMAL PEPTIDE SYNTHETASE"/>
    <property type="match status" value="1"/>
</dbReference>
<dbReference type="InterPro" id="IPR045851">
    <property type="entry name" value="AMP-bd_C_sf"/>
</dbReference>
<dbReference type="Gene3D" id="3.30.300.30">
    <property type="match status" value="1"/>
</dbReference>
<dbReference type="CDD" id="cd05918">
    <property type="entry name" value="A_NRPS_SidN3_like"/>
    <property type="match status" value="1"/>
</dbReference>
<evidence type="ECO:0000313" key="8">
    <source>
        <dbReference type="Proteomes" id="UP000764110"/>
    </source>
</evidence>
<dbReference type="AlphaFoldDB" id="A0A9P8M4T1"/>
<dbReference type="Gene3D" id="1.10.1200.10">
    <property type="entry name" value="ACP-like"/>
    <property type="match status" value="1"/>
</dbReference>
<sequence length="1251" mass="138126">MARFNAWKTYLEGYSPCNFPDLVAAETSKPGLASVSTSLKESYNRLESFANEHCNNDVAAIFCTAWSLVLRAYTGQDTVCFGRATRNVNACRIDFTSDKSILRILETLETTCVENRQAPDVPVSQLSQGTGDFITSFFNTCVLSPNQQRAGQEIDSAGLEMFGIVIIFQVKENVASATIRYQTSLLQENQAISVMNAVGQAISEIINQKGQIDDISLLSAAEKSQIYSWNANLAHHPGYRVDELISERCQLNPSALAVSAWDGELSYKELEEASSRLAQRLTALGICPEVFVPVCFEKSRWTIVAMLGVMKAGGAFVLLDPSHPHKRLLDICNKVSAKLIVCSNQHAKLAATLAPFIVELGDNDAKRNGHTEVIQRSDALVTPGTALYSVFTSGSTGTPKGVVSEHSSFLAAMPAYIKSLGLNQESRVFQFASYAFDVTIFDTLMTLTVGGCVCVPSDTERSNDLANAIRHFRATHLSLTPTVARILDPQDFPTLQTLTLGGEKLVTSEFSKWVNHVRVVHLYGATECSMMSIQCITGTSSNLQINHNTGSACWVVDPGSHDRLQAIGAIGELMIEGEIVGRGYLDDAVQTSETFIQPPGWLRELRGNNCNKSVKIYKSGDLVRYAANGSLEFICRKNTQVKLRGQRIELGEVEHHLKLAFPRTRFVVAELVTTPDSSRPPMLMAFVRSEDDSSSDSITGGRGSTSTAIFAEPTDEFRSLVPATLSELQNCLPSYMVPSAIIPLAVIPLTGTDKVNRKLLRQLAAELPREQLERYQPTVRSYRTPITNAEKALQKYFGEVLSLPLEQVWADDNFFSLGGDSLTAMKLVSIARKDNYKLTVQNVFKSPELSDLANLIQDKKSEDDEKPGPFVLVDKKQDVIRAAAQQCHLPRRAIEDIYPCTSLQKGLISETMRDPSAFIARLELPLRSHIDISRLEQAWTAAAKANPILRTRMILSASHGLLQAVVRDNIPWTVSDNAECDDLVVAIGKPLVQLVLCRPAPKEQSQTKLILTMHHSIYDGYTLPLIIKQLRTAYEGGLLDPRPVSPFIRYLASLPNCANYWIPILKDLKTPAFPALPSKAYHPLPNSTAVYATPVSRPSAKQYTPNTVTLDTDSVVEDVLHRIQNVATEGIPYEQFGLSNISRLGECPAHACSFQTLLVMQPAAEWDTDDFLQIPKSDGNYRADATYAINFFCELEAERLEVTVLYDENVVHNLEMRQILVDFVEALRFIRQTPAGVVGDVLNVLSKSRKE</sequence>
<dbReference type="SUPFAM" id="SSF56801">
    <property type="entry name" value="Acetyl-CoA synthetase-like"/>
    <property type="match status" value="1"/>
</dbReference>
<dbReference type="InterPro" id="IPR001242">
    <property type="entry name" value="Condensation_dom"/>
</dbReference>
<dbReference type="Pfam" id="PF00501">
    <property type="entry name" value="AMP-binding"/>
    <property type="match status" value="1"/>
</dbReference>
<dbReference type="Proteomes" id="UP000764110">
    <property type="component" value="Unassembled WGS sequence"/>
</dbReference>
<dbReference type="FunFam" id="3.30.300.30:FF:000015">
    <property type="entry name" value="Nonribosomal peptide synthase SidD"/>
    <property type="match status" value="1"/>
</dbReference>
<dbReference type="PANTHER" id="PTHR45527:SF3">
    <property type="entry name" value="SIDEROPHORE SYNTHETASE (EUROFUNG)"/>
    <property type="match status" value="1"/>
</dbReference>
<evidence type="ECO:0000256" key="1">
    <source>
        <dbReference type="ARBA" id="ARBA00005179"/>
    </source>
</evidence>
<comment type="similarity">
    <text evidence="5">Belongs to the NRP synthetase family.</text>
</comment>
<dbReference type="EMBL" id="JACEFI010000020">
    <property type="protein sequence ID" value="KAH0593517.1"/>
    <property type="molecule type" value="Genomic_DNA"/>
</dbReference>